<gene>
    <name evidence="10" type="ORF">E2C06_29710</name>
</gene>
<feature type="transmembrane region" description="Helical" evidence="8">
    <location>
        <begin position="88"/>
        <end position="106"/>
    </location>
</feature>
<feature type="transmembrane region" description="Helical" evidence="8">
    <location>
        <begin position="283"/>
        <end position="303"/>
    </location>
</feature>
<dbReference type="Proteomes" id="UP000295096">
    <property type="component" value="Unassembled WGS sequence"/>
</dbReference>
<evidence type="ECO:0000256" key="3">
    <source>
        <dbReference type="ARBA" id="ARBA00022475"/>
    </source>
</evidence>
<feature type="transmembrane region" description="Helical" evidence="8">
    <location>
        <begin position="245"/>
        <end position="263"/>
    </location>
</feature>
<keyword evidence="7 8" id="KW-0472">Membrane</keyword>
<dbReference type="RefSeq" id="WP_133292202.1">
    <property type="nucleotide sequence ID" value="NZ_SMSJ01000086.1"/>
</dbReference>
<dbReference type="InterPro" id="IPR036259">
    <property type="entry name" value="MFS_trans_sf"/>
</dbReference>
<evidence type="ECO:0000256" key="7">
    <source>
        <dbReference type="ARBA" id="ARBA00023136"/>
    </source>
</evidence>
<feature type="transmembrane region" description="Helical" evidence="8">
    <location>
        <begin position="315"/>
        <end position="333"/>
    </location>
</feature>
<feature type="transmembrane region" description="Helical" evidence="8">
    <location>
        <begin position="112"/>
        <end position="139"/>
    </location>
</feature>
<organism evidence="10 11">
    <name type="scientific">Dankookia rubra</name>
    <dbReference type="NCBI Taxonomy" id="1442381"/>
    <lineage>
        <taxon>Bacteria</taxon>
        <taxon>Pseudomonadati</taxon>
        <taxon>Pseudomonadota</taxon>
        <taxon>Alphaproteobacteria</taxon>
        <taxon>Acetobacterales</taxon>
        <taxon>Roseomonadaceae</taxon>
        <taxon>Dankookia</taxon>
    </lineage>
</organism>
<comment type="subcellular location">
    <subcellularLocation>
        <location evidence="1">Cell membrane</location>
        <topology evidence="1">Multi-pass membrane protein</topology>
    </subcellularLocation>
</comment>
<evidence type="ECO:0000256" key="1">
    <source>
        <dbReference type="ARBA" id="ARBA00004651"/>
    </source>
</evidence>
<evidence type="ECO:0000256" key="2">
    <source>
        <dbReference type="ARBA" id="ARBA00022448"/>
    </source>
</evidence>
<feature type="transmembrane region" description="Helical" evidence="8">
    <location>
        <begin position="151"/>
        <end position="176"/>
    </location>
</feature>
<dbReference type="EMBL" id="SMSJ01000086">
    <property type="protein sequence ID" value="TDH58981.1"/>
    <property type="molecule type" value="Genomic_DNA"/>
</dbReference>
<evidence type="ECO:0000313" key="10">
    <source>
        <dbReference type="EMBL" id="TDH58981.1"/>
    </source>
</evidence>
<keyword evidence="2" id="KW-0813">Transport</keyword>
<dbReference type="GO" id="GO:0005886">
    <property type="term" value="C:plasma membrane"/>
    <property type="evidence" value="ECO:0007669"/>
    <property type="project" value="UniProtKB-SubCell"/>
</dbReference>
<evidence type="ECO:0000313" key="11">
    <source>
        <dbReference type="Proteomes" id="UP000295096"/>
    </source>
</evidence>
<evidence type="ECO:0000256" key="4">
    <source>
        <dbReference type="ARBA" id="ARBA00022692"/>
    </source>
</evidence>
<dbReference type="SUPFAM" id="SSF103473">
    <property type="entry name" value="MFS general substrate transporter"/>
    <property type="match status" value="1"/>
</dbReference>
<dbReference type="OrthoDB" id="9783227at2"/>
<dbReference type="Pfam" id="PF07690">
    <property type="entry name" value="MFS_1"/>
    <property type="match status" value="1"/>
</dbReference>
<dbReference type="Gene3D" id="1.20.1250.20">
    <property type="entry name" value="MFS general substrate transporter like domains"/>
    <property type="match status" value="2"/>
</dbReference>
<dbReference type="InterPro" id="IPR011701">
    <property type="entry name" value="MFS"/>
</dbReference>
<dbReference type="InterPro" id="IPR020846">
    <property type="entry name" value="MFS_dom"/>
</dbReference>
<feature type="transmembrane region" description="Helical" evidence="8">
    <location>
        <begin position="339"/>
        <end position="361"/>
    </location>
</feature>
<evidence type="ECO:0000256" key="8">
    <source>
        <dbReference type="SAM" id="Phobius"/>
    </source>
</evidence>
<dbReference type="InterPro" id="IPR051084">
    <property type="entry name" value="H+-coupled_symporters"/>
</dbReference>
<feature type="transmembrane region" description="Helical" evidence="8">
    <location>
        <begin position="16"/>
        <end position="40"/>
    </location>
</feature>
<feature type="transmembrane region" description="Helical" evidence="8">
    <location>
        <begin position="402"/>
        <end position="421"/>
    </location>
</feature>
<protein>
    <submittedName>
        <fullName evidence="10">MFS transporter</fullName>
    </submittedName>
</protein>
<sequence length="446" mass="45778">MTSPAMSASSEGRWRAILLASFGGALEFYDFIIYGAFAAYLSEAFFPAQDPVASLIVAFAVFAAGYVSRPLGGLVFGTLGDRKGRRGTFLLSLIVMSAATAGMGLVPTHAQWGTAATVIFVALRLIQGFCLGGELAGAVTYAAESAAPGRLGLACGIVFGCVSLGVLLATGVNLLLHAVLLPAEMRAWGWRIPFLLGGALGLLGWVLRRSLEETPAFLALQAAGGRRAGPARPLRALLAGHGRPVVLAIAATAVVATFNGLLFAHMPGYLMQVLGVSPGRAALAINLCVGTLTVSLVAWTWVGDRLVPRRWVHRAGCGLIALGALPAYGLLAGGTASPLHVLVLAGLAAGLVNGNFAAILADLFPTRVRFSGVALALNLGAVVFSGFAPLLATWLIRATGRMDAPGLLLAAVAAGSLLASIPLRRLEGHLDTAGVQAAAPGRRVLP</sequence>
<name>A0A4R5Q9G4_9PROT</name>
<evidence type="ECO:0000256" key="5">
    <source>
        <dbReference type="ARBA" id="ARBA00022847"/>
    </source>
</evidence>
<dbReference type="PANTHER" id="PTHR43528">
    <property type="entry name" value="ALPHA-KETOGLUTARATE PERMEASE"/>
    <property type="match status" value="1"/>
</dbReference>
<reference evidence="10 11" key="1">
    <citation type="journal article" date="2016" name="J. Microbiol.">
        <title>Dankookia rubra gen. nov., sp. nov., an alphaproteobacterium isolated from sediment of a shallow stream.</title>
        <authorList>
            <person name="Kim W.H."/>
            <person name="Kim D.H."/>
            <person name="Kang K."/>
            <person name="Ahn T.Y."/>
        </authorList>
    </citation>
    <scope>NUCLEOTIDE SEQUENCE [LARGE SCALE GENOMIC DNA]</scope>
    <source>
        <strain evidence="10 11">JCM30602</strain>
    </source>
</reference>
<dbReference type="AlphaFoldDB" id="A0A4R5Q9G4"/>
<feature type="domain" description="Major facilitator superfamily (MFS) profile" evidence="9">
    <location>
        <begin position="16"/>
        <end position="428"/>
    </location>
</feature>
<feature type="transmembrane region" description="Helical" evidence="8">
    <location>
        <begin position="188"/>
        <end position="207"/>
    </location>
</feature>
<evidence type="ECO:0000256" key="6">
    <source>
        <dbReference type="ARBA" id="ARBA00022989"/>
    </source>
</evidence>
<dbReference type="PROSITE" id="PS50850">
    <property type="entry name" value="MFS"/>
    <property type="match status" value="1"/>
</dbReference>
<dbReference type="PANTHER" id="PTHR43528:SF1">
    <property type="entry name" value="ALPHA-KETOGLUTARATE PERMEASE"/>
    <property type="match status" value="1"/>
</dbReference>
<accession>A0A4R5Q9G4</accession>
<keyword evidence="11" id="KW-1185">Reference proteome</keyword>
<keyword evidence="3" id="KW-1003">Cell membrane</keyword>
<dbReference type="GO" id="GO:0015293">
    <property type="term" value="F:symporter activity"/>
    <property type="evidence" value="ECO:0007669"/>
    <property type="project" value="UniProtKB-KW"/>
</dbReference>
<evidence type="ECO:0000259" key="9">
    <source>
        <dbReference type="PROSITE" id="PS50850"/>
    </source>
</evidence>
<keyword evidence="5" id="KW-0769">Symport</keyword>
<feature type="transmembrane region" description="Helical" evidence="8">
    <location>
        <begin position="52"/>
        <end position="76"/>
    </location>
</feature>
<comment type="caution">
    <text evidence="10">The sequence shown here is derived from an EMBL/GenBank/DDBJ whole genome shotgun (WGS) entry which is preliminary data.</text>
</comment>
<keyword evidence="4 8" id="KW-0812">Transmembrane</keyword>
<proteinExistence type="predicted"/>
<keyword evidence="6 8" id="KW-1133">Transmembrane helix</keyword>
<feature type="transmembrane region" description="Helical" evidence="8">
    <location>
        <begin position="373"/>
        <end position="396"/>
    </location>
</feature>